<dbReference type="InterPro" id="IPR000653">
    <property type="entry name" value="DegT/StrS_aminotransferase"/>
</dbReference>
<dbReference type="PANTHER" id="PTHR30244">
    <property type="entry name" value="TRANSAMINASE"/>
    <property type="match status" value="1"/>
</dbReference>
<evidence type="ECO:0008006" key="4">
    <source>
        <dbReference type="Google" id="ProtNLM"/>
    </source>
</evidence>
<proteinExistence type="inferred from homology"/>
<dbReference type="Proteomes" id="UP000177324">
    <property type="component" value="Unassembled WGS sequence"/>
</dbReference>
<keyword evidence="1" id="KW-0663">Pyridoxal phosphate</keyword>
<dbReference type="AlphaFoldDB" id="A0A1G1VUI5"/>
<name>A0A1G1VUI5_9BACT</name>
<accession>A0A1G1VUI5</accession>
<gene>
    <name evidence="2" type="ORF">A2784_03525</name>
</gene>
<evidence type="ECO:0000313" key="3">
    <source>
        <dbReference type="Proteomes" id="UP000177324"/>
    </source>
</evidence>
<dbReference type="GO" id="GO:0000271">
    <property type="term" value="P:polysaccharide biosynthetic process"/>
    <property type="evidence" value="ECO:0007669"/>
    <property type="project" value="TreeGrafter"/>
</dbReference>
<dbReference type="PIRSF" id="PIRSF000390">
    <property type="entry name" value="PLP_StrS"/>
    <property type="match status" value="1"/>
</dbReference>
<evidence type="ECO:0000256" key="1">
    <source>
        <dbReference type="RuleBase" id="RU004508"/>
    </source>
</evidence>
<comment type="caution">
    <text evidence="2">The sequence shown here is derived from an EMBL/GenBank/DDBJ whole genome shotgun (WGS) entry which is preliminary data.</text>
</comment>
<dbReference type="Gene3D" id="3.40.640.10">
    <property type="entry name" value="Type I PLP-dependent aspartate aminotransferase-like (Major domain)"/>
    <property type="match status" value="1"/>
</dbReference>
<dbReference type="InterPro" id="IPR015421">
    <property type="entry name" value="PyrdxlP-dep_Trfase_major"/>
</dbReference>
<dbReference type="Gene3D" id="3.90.1150.10">
    <property type="entry name" value="Aspartate Aminotransferase, domain 1"/>
    <property type="match status" value="1"/>
</dbReference>
<dbReference type="Pfam" id="PF01041">
    <property type="entry name" value="DegT_DnrJ_EryC1"/>
    <property type="match status" value="1"/>
</dbReference>
<reference evidence="2 3" key="1">
    <citation type="journal article" date="2016" name="Nat. Commun.">
        <title>Thousands of microbial genomes shed light on interconnected biogeochemical processes in an aquifer system.</title>
        <authorList>
            <person name="Anantharaman K."/>
            <person name="Brown C.T."/>
            <person name="Hug L.A."/>
            <person name="Sharon I."/>
            <person name="Castelle C.J."/>
            <person name="Probst A.J."/>
            <person name="Thomas B.C."/>
            <person name="Singh A."/>
            <person name="Wilkins M.J."/>
            <person name="Karaoz U."/>
            <person name="Brodie E.L."/>
            <person name="Williams K.H."/>
            <person name="Hubbard S.S."/>
            <person name="Banfield J.F."/>
        </authorList>
    </citation>
    <scope>NUCLEOTIDE SEQUENCE [LARGE SCALE GENOMIC DNA]</scope>
</reference>
<organism evidence="2 3">
    <name type="scientific">Candidatus Chisholmbacteria bacterium RIFCSPHIGHO2_01_FULL_48_12</name>
    <dbReference type="NCBI Taxonomy" id="1797589"/>
    <lineage>
        <taxon>Bacteria</taxon>
        <taxon>Candidatus Chisholmiibacteriota</taxon>
    </lineage>
</organism>
<dbReference type="InterPro" id="IPR015424">
    <property type="entry name" value="PyrdxlP-dep_Trfase"/>
</dbReference>
<dbReference type="SUPFAM" id="SSF53383">
    <property type="entry name" value="PLP-dependent transferases"/>
    <property type="match status" value="1"/>
</dbReference>
<dbReference type="STRING" id="1797589.A2784_03525"/>
<dbReference type="NCBIfam" id="NF011936">
    <property type="entry name" value="PRK15407.1"/>
    <property type="match status" value="1"/>
</dbReference>
<evidence type="ECO:0000313" key="2">
    <source>
        <dbReference type="EMBL" id="OGY18974.1"/>
    </source>
</evidence>
<dbReference type="EMBL" id="MHCH01000006">
    <property type="protein sequence ID" value="OGY18974.1"/>
    <property type="molecule type" value="Genomic_DNA"/>
</dbReference>
<dbReference type="CDD" id="cd00616">
    <property type="entry name" value="AHBA_syn"/>
    <property type="match status" value="1"/>
</dbReference>
<dbReference type="GO" id="GO:0030170">
    <property type="term" value="F:pyridoxal phosphate binding"/>
    <property type="evidence" value="ECO:0007669"/>
    <property type="project" value="TreeGrafter"/>
</dbReference>
<protein>
    <recommendedName>
        <fullName evidence="4">Lipopolysaccharide biosynthesis protein RfbH</fullName>
    </recommendedName>
</protein>
<comment type="similarity">
    <text evidence="1">Belongs to the DegT/DnrJ/EryC1 family.</text>
</comment>
<sequence>MAGMKRLKDKFVAGKTKIRYSGGWFDETEIKAMMAVAHTGWLGSGVVTEKFEQRLAKYIGAQKALATNSGSSATLLCMAALTSRLRPDPLQAGDEVVTPACTFATTVSAIVRQGLTPRFIDVNIETLNPNLAMLERARRKRTRAMLIPHTLGNPNDMTAIMKWAREHKLYVVEDNCDGLGSLFNGKKTGSFGHLAAESFYPAHHITTGGEGGAVIINDVEFYRTALTLRNWGRGCWCLASEKHPLGACKNRFNYTLEGDIPVDHRYYFSELGYNLKMTEMQAAMGIVQLNRFAKMAQARRRNFKSLYKFFEKYQQFFYLPKSLPKADPCWFAFPLTIKPKAPFSRNEILAYLEQHKIEGRSLFAGNIIRHPAMRGVNYKVSGSLTNSDVILQNTFFVGVWPGIGPVERAYMKQVFADYLQQF</sequence>
<dbReference type="GO" id="GO:0008483">
    <property type="term" value="F:transaminase activity"/>
    <property type="evidence" value="ECO:0007669"/>
    <property type="project" value="TreeGrafter"/>
</dbReference>
<dbReference type="InterPro" id="IPR015422">
    <property type="entry name" value="PyrdxlP-dep_Trfase_small"/>
</dbReference>
<dbReference type="PANTHER" id="PTHR30244:SF34">
    <property type="entry name" value="DTDP-4-AMINO-4,6-DIDEOXYGALACTOSE TRANSAMINASE"/>
    <property type="match status" value="1"/>
</dbReference>